<dbReference type="SUPFAM" id="SSF49562">
    <property type="entry name" value="C2 domain (Calcium/lipid-binding domain, CaLB)"/>
    <property type="match status" value="1"/>
</dbReference>
<dbReference type="Gene3D" id="3.30.60.20">
    <property type="match status" value="1"/>
</dbReference>
<comment type="subcellular location">
    <subcellularLocation>
        <location evidence="1">Cell junction</location>
    </subcellularLocation>
</comment>
<keyword evidence="4" id="KW-0479">Metal-binding</keyword>
<keyword evidence="5" id="KW-0378">Hydrolase</keyword>
<reference evidence="17" key="1">
    <citation type="submission" date="2025-08" db="UniProtKB">
        <authorList>
            <consortium name="RefSeq"/>
        </authorList>
    </citation>
    <scope>IDENTIFICATION</scope>
    <source>
        <tissue evidence="17">Gonads</tissue>
    </source>
</reference>
<keyword evidence="7" id="KW-0904">Protein phosphatase</keyword>
<feature type="domain" description="SH2" evidence="12">
    <location>
        <begin position="1308"/>
        <end position="1414"/>
    </location>
</feature>
<evidence type="ECO:0000259" key="12">
    <source>
        <dbReference type="PROSITE" id="PS50001"/>
    </source>
</evidence>
<dbReference type="CDD" id="cd01213">
    <property type="entry name" value="PTB_tensin"/>
    <property type="match status" value="1"/>
</dbReference>
<evidence type="ECO:0000256" key="9">
    <source>
        <dbReference type="ARBA" id="ARBA00022999"/>
    </source>
</evidence>
<dbReference type="Gene3D" id="3.90.190.10">
    <property type="entry name" value="Protein tyrosine phosphatase superfamily"/>
    <property type="match status" value="1"/>
</dbReference>
<feature type="region of interest" description="Disordered" evidence="11">
    <location>
        <begin position="183"/>
        <end position="231"/>
    </location>
</feature>
<dbReference type="SUPFAM" id="SSF50729">
    <property type="entry name" value="PH domain-like"/>
    <property type="match status" value="1"/>
</dbReference>
<dbReference type="PANTHER" id="PTHR45734">
    <property type="entry name" value="TENSIN"/>
    <property type="match status" value="1"/>
</dbReference>
<dbReference type="InterPro" id="IPR035892">
    <property type="entry name" value="C2_domain_sf"/>
</dbReference>
<evidence type="ECO:0000256" key="10">
    <source>
        <dbReference type="PROSITE-ProRule" id="PRU00191"/>
    </source>
</evidence>
<feature type="region of interest" description="Disordered" evidence="11">
    <location>
        <begin position="108"/>
        <end position="170"/>
    </location>
</feature>
<organism evidence="16 17">
    <name type="scientific">Sitophilus oryzae</name>
    <name type="common">Rice weevil</name>
    <name type="synonym">Curculio oryzae</name>
    <dbReference type="NCBI Taxonomy" id="7048"/>
    <lineage>
        <taxon>Eukaryota</taxon>
        <taxon>Metazoa</taxon>
        <taxon>Ecdysozoa</taxon>
        <taxon>Arthropoda</taxon>
        <taxon>Hexapoda</taxon>
        <taxon>Insecta</taxon>
        <taxon>Pterygota</taxon>
        <taxon>Neoptera</taxon>
        <taxon>Endopterygota</taxon>
        <taxon>Coleoptera</taxon>
        <taxon>Polyphaga</taxon>
        <taxon>Cucujiformia</taxon>
        <taxon>Curculionidae</taxon>
        <taxon>Dryophthorinae</taxon>
        <taxon>Sitophilus</taxon>
    </lineage>
</organism>
<keyword evidence="6" id="KW-0862">Zinc</keyword>
<dbReference type="Gene3D" id="2.30.29.30">
    <property type="entry name" value="Pleckstrin-homology domain (PH domain)/Phosphotyrosine-binding domain (PTB)"/>
    <property type="match status" value="1"/>
</dbReference>
<dbReference type="RefSeq" id="XP_030754201.1">
    <property type="nucleotide sequence ID" value="XM_030898341.1"/>
</dbReference>
<dbReference type="Pfam" id="PF00017">
    <property type="entry name" value="SH2"/>
    <property type="match status" value="1"/>
</dbReference>
<evidence type="ECO:0000259" key="13">
    <source>
        <dbReference type="PROSITE" id="PS50081"/>
    </source>
</evidence>
<dbReference type="Proteomes" id="UP000504635">
    <property type="component" value="Unplaced"/>
</dbReference>
<feature type="region of interest" description="Disordered" evidence="11">
    <location>
        <begin position="1187"/>
        <end position="1272"/>
    </location>
</feature>
<feature type="compositionally biased region" description="Polar residues" evidence="11">
    <location>
        <begin position="131"/>
        <end position="144"/>
    </location>
</feature>
<feature type="compositionally biased region" description="Polar residues" evidence="11">
    <location>
        <begin position="1203"/>
        <end position="1222"/>
    </location>
</feature>
<feature type="compositionally biased region" description="Polar residues" evidence="11">
    <location>
        <begin position="884"/>
        <end position="910"/>
    </location>
</feature>
<dbReference type="InterPro" id="IPR035012">
    <property type="entry name" value="Tensin-like_SH2"/>
</dbReference>
<keyword evidence="3" id="KW-0597">Phosphoprotein</keyword>
<dbReference type="KEGG" id="soy:115880989"/>
<accession>A0A6J2XT55</accession>
<dbReference type="GO" id="GO:0005925">
    <property type="term" value="C:focal adhesion"/>
    <property type="evidence" value="ECO:0007669"/>
    <property type="project" value="TreeGrafter"/>
</dbReference>
<keyword evidence="9 10" id="KW-0727">SH2 domain</keyword>
<feature type="domain" description="C2 tensin-type" evidence="15">
    <location>
        <begin position="404"/>
        <end position="531"/>
    </location>
</feature>
<evidence type="ECO:0000256" key="3">
    <source>
        <dbReference type="ARBA" id="ARBA00022553"/>
    </source>
</evidence>
<dbReference type="InterPro" id="IPR033929">
    <property type="entry name" value="Tensin_PTB"/>
</dbReference>
<dbReference type="PROSITE" id="PS50001">
    <property type="entry name" value="SH2"/>
    <property type="match status" value="1"/>
</dbReference>
<dbReference type="InterPro" id="IPR002219">
    <property type="entry name" value="PKC_DAG/PE"/>
</dbReference>
<feature type="compositionally biased region" description="Polar residues" evidence="11">
    <location>
        <begin position="1153"/>
        <end position="1168"/>
    </location>
</feature>
<dbReference type="InterPro" id="IPR006020">
    <property type="entry name" value="PTB/PI_dom"/>
</dbReference>
<dbReference type="SMART" id="SM01326">
    <property type="entry name" value="PTEN_C2"/>
    <property type="match status" value="1"/>
</dbReference>
<feature type="region of interest" description="Disordered" evidence="11">
    <location>
        <begin position="855"/>
        <end position="916"/>
    </location>
</feature>
<dbReference type="PROSITE" id="PS51182">
    <property type="entry name" value="C2_TENSIN"/>
    <property type="match status" value="1"/>
</dbReference>
<evidence type="ECO:0000256" key="6">
    <source>
        <dbReference type="ARBA" id="ARBA00022833"/>
    </source>
</evidence>
<dbReference type="Pfam" id="PF10409">
    <property type="entry name" value="PTEN_C2"/>
    <property type="match status" value="1"/>
</dbReference>
<dbReference type="Gene3D" id="2.60.40.1110">
    <property type="match status" value="1"/>
</dbReference>
<dbReference type="SMART" id="SM00462">
    <property type="entry name" value="PTB"/>
    <property type="match status" value="1"/>
</dbReference>
<feature type="domain" description="Phorbol-ester/DAG-type" evidence="13">
    <location>
        <begin position="40"/>
        <end position="87"/>
    </location>
</feature>
<dbReference type="SMART" id="SM00252">
    <property type="entry name" value="SH2"/>
    <property type="match status" value="1"/>
</dbReference>
<sequence>MPWIKSCLCNQEKKKSPSISPPIHLLLKNEDSSGVAQGPSHAFRCKTFKKPRPCHLCHQPIINEGSCCRVCKYVCHKVCESKEAAQRYTDTSWRLYSQNQKHRAPCIYASENNAQSEPIDRPDGVDRLDSSKSAPTTDAQNTPERVTDTHENDQKRHDAQQQPRQGKVVQIETVEVLYEPIRSNGHTETHTHDDLHKNGPQVNKMLKSSSYNGYGEALTSQPRSSRSTPSNVEATMDLSYVTERIISMWFPASTTSHSYRLGQRQAAHMLSNKHGDNYMVFNLSEPKRALRNEHKFVKEVGWMTNLAPPLEKLCSVCKEIDSWLSKDQPRIAVLHSRGSKEKVGVIVAAYMHYSSICGTAEQALDRFSMRKFLEDNVGPLRLPSNKRYVDYFAGLLSHSIKINAAPLYLTHVTVLGAPSFQNGGCKAFLKLYEGHNPVYTSGVYNVSNGISQFTVNVAGERKRGLQLRGDILIKCYHRGTANDREPIFACQFHTCAVADHTLSFIRQELDVACNDPRFPIDGAVQLHFSSGPDARYPVPAPTPAVPYISLNDDPVIRTDSPFTLEEYDEEDDSDSDDVNHTFGPLDGSIYATIAKKPEITGAVSSPLTVSMDSGISSAGHQQNANTTASSGSPPPTSAQPSPLTPEDQHRELDELLSDMMLTVQSIPDPKPSGTVAASGSSTAGAHHQFSLDNVRYIDEEEEKPAAGGYRREYQREEEKDIPYHARENSKPFSYGINQDMIGESKGLSSPSLVRKASVNKSHGNTLAKVQTGVYPSSKPVPNFENDPSARYQPQYSTLGKYSYSPTPHRKLQDRDEIDNIFTQSALNAQPIKREFREEYYKDVRKRYDPLKRSFTEGTLRRSPEKVTFKSSSTATSPYSDSESLSPPGQFRNNTKSPEFHESYTNGNLTWLQRQQQKLKERKEMRLREERQPHETRLFSELRQVQTRHTRPTASHRLDGYTSDTTAFADDDDDFSVPLHINTMHQRNGAVTPSSSQYSTLKSTYSTLNRNERPFVAIKRAHEKHSQSADPASILAANPHGQIIRSVSRGPSEHDQDVGLLSLVEQQQQQQYSSRQQLIQNQYGTGSDPSNRYNQSTVGISNGADCDDSPVRDENSRLDALDDLIANLSSDSSNSPNLTAWPQYEQTTYTWRNQPTDAETSPSHSSSPRPQTPAFPVFARTPYLNASTPSVQFEQSERLPPKSPTTQRRLSFPSATLTKNAKWTLSPERKDRPTSPTDLNGSSDVEYRHGPAQRSVSATGYLERNGSSSPTVYYGHSRRGSVASSANEQSPHEVSAAHVKIVRDTSRFWYKPTISREEAISMLRDQVPGTFVVRDSNSFPGAFGLALRVAAVPPNFQNKSGGSDELIRHFLIEPTSKGVRIKGCPNEPVFSSLSALIYQHSITQIALPCRLILPEGDLKYDSRTNPQAQIQQQLQVQGAACNVYYLATLEMESLTGPQAVKKAALQLLQKPDPQETVVHFKVNGQGITLTDNKRKLFFRKHYPINTISHCGLAPDDHDWYVKSEDGQAAKIPKRIFGFVARKPNVSNPDNQCHLFADLDPDQPATAIVNFVNKVLASNGIKPNIV</sequence>
<evidence type="ECO:0000256" key="2">
    <source>
        <dbReference type="ARBA" id="ARBA00007881"/>
    </source>
</evidence>
<feature type="region of interest" description="Disordered" evidence="11">
    <location>
        <begin position="1071"/>
        <end position="1113"/>
    </location>
</feature>
<dbReference type="InterPro" id="IPR036860">
    <property type="entry name" value="SH2_dom_sf"/>
</dbReference>
<evidence type="ECO:0000259" key="14">
    <source>
        <dbReference type="PROSITE" id="PS51181"/>
    </source>
</evidence>
<evidence type="ECO:0000256" key="5">
    <source>
        <dbReference type="ARBA" id="ARBA00022801"/>
    </source>
</evidence>
<evidence type="ECO:0000256" key="11">
    <source>
        <dbReference type="SAM" id="MobiDB-lite"/>
    </source>
</evidence>
<evidence type="ECO:0000256" key="8">
    <source>
        <dbReference type="ARBA" id="ARBA00022949"/>
    </source>
</evidence>
<gene>
    <name evidence="17" type="primary">LOC115880989</name>
</gene>
<dbReference type="InterPro" id="IPR046349">
    <property type="entry name" value="C1-like_sf"/>
</dbReference>
<dbReference type="InterPro" id="IPR013625">
    <property type="entry name" value="PTB"/>
</dbReference>
<comment type="similarity">
    <text evidence="2">Belongs to the PTEN phosphatase protein family.</text>
</comment>
<feature type="compositionally biased region" description="Basic and acidic residues" evidence="11">
    <location>
        <begin position="145"/>
        <end position="159"/>
    </location>
</feature>
<dbReference type="InParanoid" id="A0A6J2XT55"/>
<keyword evidence="16" id="KW-1185">Reference proteome</keyword>
<dbReference type="InterPro" id="IPR029023">
    <property type="entry name" value="Tensin_phosphatase"/>
</dbReference>
<dbReference type="InterPro" id="IPR051484">
    <property type="entry name" value="Tensin_PTEN_phosphatase"/>
</dbReference>
<evidence type="ECO:0000313" key="16">
    <source>
        <dbReference type="Proteomes" id="UP000504635"/>
    </source>
</evidence>
<feature type="compositionally biased region" description="Polar residues" evidence="11">
    <location>
        <begin position="1082"/>
        <end position="1099"/>
    </location>
</feature>
<feature type="compositionally biased region" description="Low complexity" evidence="11">
    <location>
        <begin position="219"/>
        <end position="230"/>
    </location>
</feature>
<dbReference type="InterPro" id="IPR014020">
    <property type="entry name" value="Tensin_C2-dom"/>
</dbReference>
<feature type="compositionally biased region" description="Low complexity" evidence="11">
    <location>
        <begin position="672"/>
        <end position="685"/>
    </location>
</feature>
<dbReference type="OrthoDB" id="6273691at2759"/>
<feature type="compositionally biased region" description="Basic and acidic residues" evidence="11">
    <location>
        <begin position="855"/>
        <end position="867"/>
    </location>
</feature>
<evidence type="ECO:0000256" key="1">
    <source>
        <dbReference type="ARBA" id="ARBA00004282"/>
    </source>
</evidence>
<dbReference type="CDD" id="cd20826">
    <property type="entry name" value="C1_TNS2-like"/>
    <property type="match status" value="1"/>
</dbReference>
<keyword evidence="8" id="KW-0965">Cell junction</keyword>
<dbReference type="InterPro" id="IPR000980">
    <property type="entry name" value="SH2"/>
</dbReference>
<dbReference type="PROSITE" id="PS51181">
    <property type="entry name" value="PPASE_TENSIN"/>
    <property type="match status" value="1"/>
</dbReference>
<feature type="region of interest" description="Disordered" evidence="11">
    <location>
        <begin position="772"/>
        <end position="791"/>
    </location>
</feature>
<dbReference type="SUPFAM" id="SSF55550">
    <property type="entry name" value="SH2 domain"/>
    <property type="match status" value="1"/>
</dbReference>
<feature type="region of interest" description="Disordered" evidence="11">
    <location>
        <begin position="664"/>
        <end position="692"/>
    </location>
</feature>
<dbReference type="Gene3D" id="3.30.505.10">
    <property type="entry name" value="SH2 domain"/>
    <property type="match status" value="1"/>
</dbReference>
<dbReference type="PANTHER" id="PTHR45734:SF10">
    <property type="entry name" value="BLISTERY, ISOFORM A"/>
    <property type="match status" value="1"/>
</dbReference>
<feature type="compositionally biased region" description="Basic and acidic residues" evidence="11">
    <location>
        <begin position="118"/>
        <end position="130"/>
    </location>
</feature>
<feature type="compositionally biased region" description="Low complexity" evidence="11">
    <location>
        <begin position="870"/>
        <end position="883"/>
    </location>
</feature>
<feature type="region of interest" description="Disordered" evidence="11">
    <location>
        <begin position="1153"/>
        <end position="1175"/>
    </location>
</feature>
<evidence type="ECO:0000259" key="15">
    <source>
        <dbReference type="PROSITE" id="PS51182"/>
    </source>
</evidence>
<dbReference type="GeneID" id="115880989"/>
<feature type="domain" description="Phosphatase tensin-type" evidence="14">
    <location>
        <begin position="227"/>
        <end position="399"/>
    </location>
</feature>
<name>A0A6J2XT55_SITOR</name>
<feature type="compositionally biased region" description="Basic and acidic residues" evidence="11">
    <location>
        <begin position="185"/>
        <end position="197"/>
    </location>
</feature>
<evidence type="ECO:0000256" key="4">
    <source>
        <dbReference type="ARBA" id="ARBA00022723"/>
    </source>
</evidence>
<dbReference type="InterPro" id="IPR029021">
    <property type="entry name" value="Prot-tyrosine_phosphatase-like"/>
</dbReference>
<dbReference type="SUPFAM" id="SSF57889">
    <property type="entry name" value="Cysteine-rich domain"/>
    <property type="match status" value="1"/>
</dbReference>
<evidence type="ECO:0000256" key="7">
    <source>
        <dbReference type="ARBA" id="ARBA00022912"/>
    </source>
</evidence>
<proteinExistence type="inferred from homology"/>
<dbReference type="GO" id="GO:0046872">
    <property type="term" value="F:metal ion binding"/>
    <property type="evidence" value="ECO:0007669"/>
    <property type="project" value="UniProtKB-KW"/>
</dbReference>
<evidence type="ECO:0000313" key="17">
    <source>
        <dbReference type="RefSeq" id="XP_030754201.1"/>
    </source>
</evidence>
<feature type="region of interest" description="Disordered" evidence="11">
    <location>
        <begin position="612"/>
        <end position="647"/>
    </location>
</feature>
<dbReference type="SUPFAM" id="SSF52799">
    <property type="entry name" value="(Phosphotyrosine protein) phosphatases II"/>
    <property type="match status" value="1"/>
</dbReference>
<feature type="compositionally biased region" description="Polar residues" evidence="11">
    <location>
        <begin position="1233"/>
        <end position="1242"/>
    </location>
</feature>
<dbReference type="GO" id="GO:0004721">
    <property type="term" value="F:phosphoprotein phosphatase activity"/>
    <property type="evidence" value="ECO:0007669"/>
    <property type="project" value="UniProtKB-KW"/>
</dbReference>
<protein>
    <submittedName>
        <fullName evidence="17">Tensin-2-like isoform X1</fullName>
    </submittedName>
</protein>
<dbReference type="InterPro" id="IPR011993">
    <property type="entry name" value="PH-like_dom_sf"/>
</dbReference>
<dbReference type="CDD" id="cd09927">
    <property type="entry name" value="SH2_Tensin_like"/>
    <property type="match status" value="1"/>
</dbReference>
<feature type="compositionally biased region" description="Polar residues" evidence="11">
    <location>
        <begin position="612"/>
        <end position="625"/>
    </location>
</feature>
<feature type="compositionally biased region" description="Low complexity" evidence="11">
    <location>
        <begin position="1071"/>
        <end position="1081"/>
    </location>
</feature>
<dbReference type="PROSITE" id="PS50081">
    <property type="entry name" value="ZF_DAG_PE_2"/>
    <property type="match status" value="1"/>
</dbReference>
<dbReference type="Pfam" id="PF08416">
    <property type="entry name" value="PTB"/>
    <property type="match status" value="1"/>
</dbReference>